<dbReference type="STRING" id="1891926.Fuma_00551"/>
<dbReference type="AlphaFoldDB" id="A0A1P8WA78"/>
<feature type="compositionally biased region" description="Pro residues" evidence="2">
    <location>
        <begin position="376"/>
        <end position="391"/>
    </location>
</feature>
<evidence type="ECO:0000256" key="1">
    <source>
        <dbReference type="SAM" id="Coils"/>
    </source>
</evidence>
<dbReference type="Proteomes" id="UP000187735">
    <property type="component" value="Chromosome"/>
</dbReference>
<organism evidence="3 4">
    <name type="scientific">Fuerstiella marisgermanici</name>
    <dbReference type="NCBI Taxonomy" id="1891926"/>
    <lineage>
        <taxon>Bacteria</taxon>
        <taxon>Pseudomonadati</taxon>
        <taxon>Planctomycetota</taxon>
        <taxon>Planctomycetia</taxon>
        <taxon>Planctomycetales</taxon>
        <taxon>Planctomycetaceae</taxon>
        <taxon>Fuerstiella</taxon>
    </lineage>
</organism>
<reference evidence="3 4" key="1">
    <citation type="journal article" date="2016" name="Front. Microbiol.">
        <title>Fuerstia marisgermanicae gen. nov., sp. nov., an Unusual Member of the Phylum Planctomycetes from the German Wadden Sea.</title>
        <authorList>
            <person name="Kohn T."/>
            <person name="Heuer A."/>
            <person name="Jogler M."/>
            <person name="Vollmers J."/>
            <person name="Boedeker C."/>
            <person name="Bunk B."/>
            <person name="Rast P."/>
            <person name="Borchert D."/>
            <person name="Glockner I."/>
            <person name="Freese H.M."/>
            <person name="Klenk H.P."/>
            <person name="Overmann J."/>
            <person name="Kaster A.K."/>
            <person name="Rohde M."/>
            <person name="Wiegand S."/>
            <person name="Jogler C."/>
        </authorList>
    </citation>
    <scope>NUCLEOTIDE SEQUENCE [LARGE SCALE GENOMIC DNA]</scope>
    <source>
        <strain evidence="3 4">NH11</strain>
    </source>
</reference>
<dbReference type="OrthoDB" id="271821at2"/>
<evidence type="ECO:0000313" key="4">
    <source>
        <dbReference type="Proteomes" id="UP000187735"/>
    </source>
</evidence>
<feature type="coiled-coil region" evidence="1">
    <location>
        <begin position="232"/>
        <end position="330"/>
    </location>
</feature>
<dbReference type="KEGG" id="fmr:Fuma_00551"/>
<keyword evidence="4" id="KW-1185">Reference proteome</keyword>
<dbReference type="RefSeq" id="WP_077022788.1">
    <property type="nucleotide sequence ID" value="NZ_CP017641.1"/>
</dbReference>
<feature type="region of interest" description="Disordered" evidence="2">
    <location>
        <begin position="96"/>
        <end position="181"/>
    </location>
</feature>
<proteinExistence type="predicted"/>
<feature type="region of interest" description="Disordered" evidence="2">
    <location>
        <begin position="355"/>
        <end position="415"/>
    </location>
</feature>
<dbReference type="EMBL" id="CP017641">
    <property type="protein sequence ID" value="APZ90967.1"/>
    <property type="molecule type" value="Genomic_DNA"/>
</dbReference>
<gene>
    <name evidence="3" type="ORF">Fuma_00551</name>
</gene>
<sequence length="692" mass="75243">MLLLTATLVVGGLGLLMLFPRLKPHHAANPPTANASSEQYTVAAIAQGQKYAEFYPSDFQTVRYPKLQAVNSSSAGNGLAKSAVLARPAAVPTIVQAGNETTNPWTPQRSEQVTSEPSASHDPFSPAPPATKQNDTAPADNPFGDPSPTTTAQPTKPVRSGTTTSHVARHSTSTPPAGTGPFAPSSIYAPVTVHPVTVNVDSSAVAQQMQGIQDRFQQLLELQHAAERQKAAELDRRKNRRQRAELKETELKEARAATDELARSNQAVAQLETELSRLVAEFRELKSQTDARLQQLTVQTERTQVAEQAIVAYKKALDEAEARLAQSRLESSRMAEFQAAQLAQRTSNIVADQSFAPHESPVPPVPVQRPRQSRPFSPPPKAFTPPTPKPESQPRYFQPEPEADSQDFPTQSNVFQPDGFRMELEISDADATTESLPPLPTLDGIPVERFHQESESVTYESQATTSRFEDDSPITFVPQFGDDEPVANSHLNLSTTESFDDVLSPLEAIELADTKSRVQSLNAVPNSFAPDDATVQNNASVHDSRQVGFEHVYRFKMADVENGKAVVPADGPVCPHCGKLHNGYGKQGVCDAPLATARKTTTTATQVVTVSHSDDGAQKATTSTQTSSTARATVQSRNAARASNRHVQRSSAHSKQYLPQLRHPSLTTRKDEPGVLHRISSSLFNWRKPNVE</sequence>
<protein>
    <submittedName>
        <fullName evidence="3">Uncharacterized protein</fullName>
    </submittedName>
</protein>
<feature type="region of interest" description="Disordered" evidence="2">
    <location>
        <begin position="452"/>
        <end position="473"/>
    </location>
</feature>
<feature type="compositionally biased region" description="Polar residues" evidence="2">
    <location>
        <begin position="96"/>
        <end position="118"/>
    </location>
</feature>
<accession>A0A1P8WA78</accession>
<keyword evidence="1" id="KW-0175">Coiled coil</keyword>
<evidence type="ECO:0000256" key="2">
    <source>
        <dbReference type="SAM" id="MobiDB-lite"/>
    </source>
</evidence>
<feature type="region of interest" description="Disordered" evidence="2">
    <location>
        <begin position="613"/>
        <end position="674"/>
    </location>
</feature>
<feature type="compositionally biased region" description="Polar residues" evidence="2">
    <location>
        <begin position="147"/>
        <end position="176"/>
    </location>
</feature>
<feature type="compositionally biased region" description="Polar residues" evidence="2">
    <location>
        <begin position="455"/>
        <end position="466"/>
    </location>
</feature>
<name>A0A1P8WA78_9PLAN</name>
<evidence type="ECO:0000313" key="3">
    <source>
        <dbReference type="EMBL" id="APZ90967.1"/>
    </source>
</evidence>
<feature type="compositionally biased region" description="Low complexity" evidence="2">
    <location>
        <begin position="618"/>
        <end position="636"/>
    </location>
</feature>